<dbReference type="EMBL" id="BGPR01002190">
    <property type="protein sequence ID" value="GBM69326.1"/>
    <property type="molecule type" value="Genomic_DNA"/>
</dbReference>
<sequence length="118" mass="13786">MLSNHMEVLHLGRVQRCSRTETKQVLIPQPNVIANYNKNMGGVDKLDFNIRKYRTKIRGKKWYFPIVTNAVDRALINAHTIDCFANKKMSLLNFRREVARFYLSLDYLSDPRNSGRPS</sequence>
<dbReference type="AlphaFoldDB" id="A0A4Y2HWI6"/>
<name>A0A4Y2HWI6_ARAVE</name>
<feature type="domain" description="PiggyBac transposable element-derived protein" evidence="1">
    <location>
        <begin position="18"/>
        <end position="79"/>
    </location>
</feature>
<dbReference type="Pfam" id="PF13843">
    <property type="entry name" value="DDE_Tnp_1_7"/>
    <property type="match status" value="1"/>
</dbReference>
<dbReference type="PANTHER" id="PTHR47055:SF3">
    <property type="entry name" value="PHORBOL-ESTER_DAG-TYPE DOMAIN-CONTAINING PROTEIN"/>
    <property type="match status" value="1"/>
</dbReference>
<evidence type="ECO:0000259" key="1">
    <source>
        <dbReference type="Pfam" id="PF13843"/>
    </source>
</evidence>
<protein>
    <recommendedName>
        <fullName evidence="1">PiggyBac transposable element-derived protein domain-containing protein</fullName>
    </recommendedName>
</protein>
<proteinExistence type="predicted"/>
<organism evidence="2 3">
    <name type="scientific">Araneus ventricosus</name>
    <name type="common">Orbweaver spider</name>
    <name type="synonym">Epeira ventricosa</name>
    <dbReference type="NCBI Taxonomy" id="182803"/>
    <lineage>
        <taxon>Eukaryota</taxon>
        <taxon>Metazoa</taxon>
        <taxon>Ecdysozoa</taxon>
        <taxon>Arthropoda</taxon>
        <taxon>Chelicerata</taxon>
        <taxon>Arachnida</taxon>
        <taxon>Araneae</taxon>
        <taxon>Araneomorphae</taxon>
        <taxon>Entelegynae</taxon>
        <taxon>Araneoidea</taxon>
        <taxon>Araneidae</taxon>
        <taxon>Araneus</taxon>
    </lineage>
</organism>
<dbReference type="InterPro" id="IPR052638">
    <property type="entry name" value="PiggyBac_TE-derived"/>
</dbReference>
<dbReference type="GO" id="GO:0043565">
    <property type="term" value="F:sequence-specific DNA binding"/>
    <property type="evidence" value="ECO:0007669"/>
    <property type="project" value="TreeGrafter"/>
</dbReference>
<dbReference type="PANTHER" id="PTHR47055">
    <property type="entry name" value="DDE_TNP_1_7 DOMAIN-CONTAINING PROTEIN"/>
    <property type="match status" value="1"/>
</dbReference>
<keyword evidence="3" id="KW-1185">Reference proteome</keyword>
<reference evidence="2 3" key="1">
    <citation type="journal article" date="2019" name="Sci. Rep.">
        <title>Orb-weaving spider Araneus ventricosus genome elucidates the spidroin gene catalogue.</title>
        <authorList>
            <person name="Kono N."/>
            <person name="Nakamura H."/>
            <person name="Ohtoshi R."/>
            <person name="Moran D.A.P."/>
            <person name="Shinohara A."/>
            <person name="Yoshida Y."/>
            <person name="Fujiwara M."/>
            <person name="Mori M."/>
            <person name="Tomita M."/>
            <person name="Arakawa K."/>
        </authorList>
    </citation>
    <scope>NUCLEOTIDE SEQUENCE [LARGE SCALE GENOMIC DNA]</scope>
</reference>
<evidence type="ECO:0000313" key="2">
    <source>
        <dbReference type="EMBL" id="GBM69326.1"/>
    </source>
</evidence>
<dbReference type="InterPro" id="IPR029526">
    <property type="entry name" value="PGBD"/>
</dbReference>
<comment type="caution">
    <text evidence="2">The sequence shown here is derived from an EMBL/GenBank/DDBJ whole genome shotgun (WGS) entry which is preliminary data.</text>
</comment>
<gene>
    <name evidence="2" type="ORF">AVEN_155751_1</name>
</gene>
<accession>A0A4Y2HWI6</accession>
<evidence type="ECO:0000313" key="3">
    <source>
        <dbReference type="Proteomes" id="UP000499080"/>
    </source>
</evidence>
<dbReference type="OrthoDB" id="6437358at2759"/>
<dbReference type="Proteomes" id="UP000499080">
    <property type="component" value="Unassembled WGS sequence"/>
</dbReference>